<evidence type="ECO:0000313" key="3">
    <source>
        <dbReference type="Proteomes" id="UP000197007"/>
    </source>
</evidence>
<dbReference type="RefSeq" id="WP_088593757.1">
    <property type="nucleotide sequence ID" value="NZ_CP022022.1"/>
</dbReference>
<feature type="chain" id="PRO_5012622265" evidence="1">
    <location>
        <begin position="18"/>
        <end position="254"/>
    </location>
</feature>
<protein>
    <submittedName>
        <fullName evidence="2">Uncharacterized protein</fullName>
    </submittedName>
</protein>
<evidence type="ECO:0000313" key="2">
    <source>
        <dbReference type="EMBL" id="ASF42633.1"/>
    </source>
</evidence>
<keyword evidence="3" id="KW-1185">Reference proteome</keyword>
<organism evidence="2 3">
    <name type="scientific">Capnocytophaga endodontalis</name>
    <dbReference type="NCBI Taxonomy" id="2708117"/>
    <lineage>
        <taxon>Bacteria</taxon>
        <taxon>Pseudomonadati</taxon>
        <taxon>Bacteroidota</taxon>
        <taxon>Flavobacteriia</taxon>
        <taxon>Flavobacteriales</taxon>
        <taxon>Flavobacteriaceae</taxon>
        <taxon>Capnocytophaga</taxon>
    </lineage>
</organism>
<evidence type="ECO:0000256" key="1">
    <source>
        <dbReference type="SAM" id="SignalP"/>
    </source>
</evidence>
<feature type="signal peptide" evidence="1">
    <location>
        <begin position="1"/>
        <end position="17"/>
    </location>
</feature>
<name>A0A1Z4BN23_9FLAO</name>
<dbReference type="KEGG" id="capn:CBG49_05865"/>
<reference evidence="3" key="1">
    <citation type="submission" date="2017-06" db="EMBL/GenBank/DDBJ databases">
        <title>Complete genome sequence of Capnocytophaga sp. KCOM 1579 (=ChDC OS43) isolated from a human refractory periapical abscess lesion.</title>
        <authorList>
            <person name="Kook J.-K."/>
            <person name="Park S.-N."/>
            <person name="Lim Y.K."/>
            <person name="Roh H."/>
        </authorList>
    </citation>
    <scope>NUCLEOTIDE SEQUENCE [LARGE SCALE GENOMIC DNA]</scope>
    <source>
        <strain evidence="3">ChDC OS43</strain>
    </source>
</reference>
<dbReference type="AlphaFoldDB" id="A0A1Z4BN23"/>
<proteinExistence type="predicted"/>
<sequence>MKHFLITLLLCAPSLYAQNLLEGEWITNSLLGKFKEEDSNLFELTKDEGEIAGFATVFEKNDKNQYKSFYFAPCGNDCFPSITGTFELIAPSYVRLNALKFEQRGFCEKKNETLHNDTADYYIYKVSDKKIFLVRSTSKNEKEDQEKAKNYLLVTGIKRDVVYKHKTKMKVETKYIGALPAQVEKYTTDILHLKKFKILAYNQLEGITAWVFAVKDLTTGTITYVIQENYYDVNSKEVARFFDYTEAEMKKFRQ</sequence>
<gene>
    <name evidence="2" type="ORF">CBG49_05865</name>
</gene>
<dbReference type="EMBL" id="CP022022">
    <property type="protein sequence ID" value="ASF42633.1"/>
    <property type="molecule type" value="Genomic_DNA"/>
</dbReference>
<keyword evidence="1" id="KW-0732">Signal</keyword>
<accession>A0A1Z4BN23</accession>
<dbReference type="Proteomes" id="UP000197007">
    <property type="component" value="Chromosome"/>
</dbReference>